<name>A0ABC9C435_9POAL</name>
<feature type="transmembrane region" description="Helical" evidence="1">
    <location>
        <begin position="484"/>
        <end position="511"/>
    </location>
</feature>
<gene>
    <name evidence="2" type="ORF">URODEC1_LOCUS72032</name>
</gene>
<evidence type="ECO:0000256" key="1">
    <source>
        <dbReference type="SAM" id="Phobius"/>
    </source>
</evidence>
<dbReference type="Proteomes" id="UP001497457">
    <property type="component" value="Chromosome 29rd"/>
</dbReference>
<sequence>MTKQLDYYWSLGELRDEEIDSSSICRVQQHIREVDKFSYEPLILSIGPYHHGASALQAMEREKWSYLDYILKLNCDKSLLDYLSEIRKIAKHARHCYSEDIKMDEEDFLEMLLLDGCFILTALGGTKELFERVQQSYSTNSSSHNKASEQAEAQITSHMEEANGNQTHTSNEGSSQNDGVTERSQYDDVIGQWFERFANHDLLLLENQIPFFVVKKIFELVACQGTMTPFTDEIAKAIETALRWYPKSIQESCRPKEFCHLLHLSHLYFRPTVKKEDNYHYQAGPQYINRFLSFGRKYLRIRNNHDDNEHDISASNINGQGEQHLNRWRRVAQYLEAGVKFKKLEYDKVDPHSLLDIHYSNGVMKMPCLAIDEYTGSLFRNLIAFEQTCPQHGDDFTAYIVFLSQLISMPEDVTLLGQREIIVHHLDSDEQVSDMFTMLSKDVVFDFNGNYYLKSLCQIMEAHYQSRINRWMAWLWLNHFSNPWLALAAFATVVVLVCTIVQTVYGILAYVNSPQ</sequence>
<accession>A0ABC9C435</accession>
<evidence type="ECO:0000313" key="3">
    <source>
        <dbReference type="Proteomes" id="UP001497457"/>
    </source>
</evidence>
<dbReference type="PANTHER" id="PTHR31170:SF18">
    <property type="entry name" value="(WILD MALAYSIAN BANANA) HYPOTHETICAL PROTEIN"/>
    <property type="match status" value="1"/>
</dbReference>
<evidence type="ECO:0000313" key="2">
    <source>
        <dbReference type="EMBL" id="CAL5014545.1"/>
    </source>
</evidence>
<proteinExistence type="predicted"/>
<dbReference type="AlphaFoldDB" id="A0ABC9C435"/>
<organism evidence="2 3">
    <name type="scientific">Urochloa decumbens</name>
    <dbReference type="NCBI Taxonomy" id="240449"/>
    <lineage>
        <taxon>Eukaryota</taxon>
        <taxon>Viridiplantae</taxon>
        <taxon>Streptophyta</taxon>
        <taxon>Embryophyta</taxon>
        <taxon>Tracheophyta</taxon>
        <taxon>Spermatophyta</taxon>
        <taxon>Magnoliopsida</taxon>
        <taxon>Liliopsida</taxon>
        <taxon>Poales</taxon>
        <taxon>Poaceae</taxon>
        <taxon>PACMAD clade</taxon>
        <taxon>Panicoideae</taxon>
        <taxon>Panicodae</taxon>
        <taxon>Paniceae</taxon>
        <taxon>Melinidinae</taxon>
        <taxon>Urochloa</taxon>
    </lineage>
</organism>
<dbReference type="InterPro" id="IPR004158">
    <property type="entry name" value="DUF247_pln"/>
</dbReference>
<dbReference type="Pfam" id="PF03140">
    <property type="entry name" value="DUF247"/>
    <property type="match status" value="1"/>
</dbReference>
<keyword evidence="3" id="KW-1185">Reference proteome</keyword>
<dbReference type="EMBL" id="OZ075139">
    <property type="protein sequence ID" value="CAL5014545.1"/>
    <property type="molecule type" value="Genomic_DNA"/>
</dbReference>
<protein>
    <submittedName>
        <fullName evidence="2">Uncharacterized protein</fullName>
    </submittedName>
</protein>
<keyword evidence="1" id="KW-0812">Transmembrane</keyword>
<reference evidence="2" key="1">
    <citation type="submission" date="2024-10" db="EMBL/GenBank/DDBJ databases">
        <authorList>
            <person name="Ryan C."/>
        </authorList>
    </citation>
    <scope>NUCLEOTIDE SEQUENCE [LARGE SCALE GENOMIC DNA]</scope>
</reference>
<dbReference type="PANTHER" id="PTHR31170">
    <property type="entry name" value="BNAC04G53230D PROTEIN"/>
    <property type="match status" value="1"/>
</dbReference>
<keyword evidence="1" id="KW-0472">Membrane</keyword>
<keyword evidence="1" id="KW-1133">Transmembrane helix</keyword>